<keyword evidence="13" id="KW-0675">Receptor</keyword>
<feature type="region of interest" description="Disordered" evidence="16">
    <location>
        <begin position="11"/>
        <end position="33"/>
    </location>
</feature>
<reference evidence="19 20" key="1">
    <citation type="journal article" date="2019" name="Genome Biol. Evol.">
        <title>Whole-Genome Sequencing of the Giant Devil Catfish, Bagarius yarrelli.</title>
        <authorList>
            <person name="Jiang W."/>
            <person name="Lv Y."/>
            <person name="Cheng L."/>
            <person name="Yang K."/>
            <person name="Chao B."/>
            <person name="Wang X."/>
            <person name="Li Y."/>
            <person name="Pan X."/>
            <person name="You X."/>
            <person name="Zhang Y."/>
            <person name="Yang J."/>
            <person name="Li J."/>
            <person name="Zhang X."/>
            <person name="Liu S."/>
            <person name="Sun C."/>
            <person name="Yang J."/>
            <person name="Shi Q."/>
        </authorList>
    </citation>
    <scope>NUCLEOTIDE SEQUENCE [LARGE SCALE GENOMIC DNA]</scope>
    <source>
        <strain evidence="19">JWS20170419001</strain>
        <tissue evidence="19">Muscle</tissue>
    </source>
</reference>
<keyword evidence="4" id="KW-0645">Protease</keyword>
<dbReference type="PROSITE" id="PS51885">
    <property type="entry name" value="NEPRILYSIN"/>
    <property type="match status" value="1"/>
</dbReference>
<evidence type="ECO:0000256" key="7">
    <source>
        <dbReference type="ARBA" id="ARBA00022801"/>
    </source>
</evidence>
<evidence type="ECO:0000256" key="14">
    <source>
        <dbReference type="ARBA" id="ARBA00023180"/>
    </source>
</evidence>
<keyword evidence="9 17" id="KW-1133">Transmembrane helix</keyword>
<dbReference type="PANTHER" id="PTHR24061">
    <property type="entry name" value="CALCIUM-SENSING RECEPTOR-RELATED"/>
    <property type="match status" value="1"/>
</dbReference>
<dbReference type="GO" id="GO:0004222">
    <property type="term" value="F:metalloendopeptidase activity"/>
    <property type="evidence" value="ECO:0007669"/>
    <property type="project" value="InterPro"/>
</dbReference>
<keyword evidence="15" id="KW-0807">Transducer</keyword>
<feature type="transmembrane region" description="Helical" evidence="17">
    <location>
        <begin position="1122"/>
        <end position="1146"/>
    </location>
</feature>
<keyword evidence="8" id="KW-0862">Zinc</keyword>
<feature type="transmembrane region" description="Helical" evidence="17">
    <location>
        <begin position="1090"/>
        <end position="1110"/>
    </location>
</feature>
<dbReference type="CDD" id="cd15283">
    <property type="entry name" value="7tmC_V2R_pheromone"/>
    <property type="match status" value="1"/>
</dbReference>
<dbReference type="Gene3D" id="2.10.50.30">
    <property type="entry name" value="GPCR, family 3, nine cysteines domain"/>
    <property type="match status" value="1"/>
</dbReference>
<dbReference type="Gene3D" id="3.40.50.2300">
    <property type="match status" value="1"/>
</dbReference>
<evidence type="ECO:0000256" key="5">
    <source>
        <dbReference type="ARBA" id="ARBA00022692"/>
    </source>
</evidence>
<dbReference type="EMBL" id="VCAZ01000011">
    <property type="protein sequence ID" value="TSK38404.1"/>
    <property type="molecule type" value="Genomic_DNA"/>
</dbReference>
<dbReference type="SUPFAM" id="SSF53822">
    <property type="entry name" value="Periplasmic binding protein-like I"/>
    <property type="match status" value="1"/>
</dbReference>
<evidence type="ECO:0000256" key="1">
    <source>
        <dbReference type="ARBA" id="ARBA00001947"/>
    </source>
</evidence>
<dbReference type="InterPro" id="IPR017978">
    <property type="entry name" value="GPCR_3_C"/>
</dbReference>
<accession>A0A556TQM1</accession>
<evidence type="ECO:0000256" key="17">
    <source>
        <dbReference type="SAM" id="Phobius"/>
    </source>
</evidence>
<evidence type="ECO:0000256" key="16">
    <source>
        <dbReference type="SAM" id="MobiDB-lite"/>
    </source>
</evidence>
<dbReference type="Pfam" id="PF01094">
    <property type="entry name" value="ANF_receptor"/>
    <property type="match status" value="1"/>
</dbReference>
<keyword evidence="12 17" id="KW-0472">Membrane</keyword>
<dbReference type="GO" id="GO:0005886">
    <property type="term" value="C:plasma membrane"/>
    <property type="evidence" value="ECO:0007669"/>
    <property type="project" value="UniProtKB-SubCell"/>
</dbReference>
<evidence type="ECO:0000256" key="12">
    <source>
        <dbReference type="ARBA" id="ARBA00023136"/>
    </source>
</evidence>
<dbReference type="InterPro" id="IPR000718">
    <property type="entry name" value="Peptidase_M13"/>
</dbReference>
<feature type="transmembrane region" description="Helical" evidence="17">
    <location>
        <begin position="932"/>
        <end position="953"/>
    </location>
</feature>
<evidence type="ECO:0000256" key="6">
    <source>
        <dbReference type="ARBA" id="ARBA00022723"/>
    </source>
</evidence>
<dbReference type="InterPro" id="IPR038550">
    <property type="entry name" value="GPCR_3_9-Cys_sf"/>
</dbReference>
<gene>
    <name evidence="19" type="ORF">Baya_2820</name>
</gene>
<name>A0A556TQM1_BAGYA</name>
<keyword evidence="5 17" id="KW-0812">Transmembrane</keyword>
<dbReference type="Gene3D" id="3.40.390.10">
    <property type="entry name" value="Collagenase (Catalytic Domain)"/>
    <property type="match status" value="1"/>
</dbReference>
<comment type="subcellular location">
    <subcellularLocation>
        <location evidence="2">Cell membrane</location>
        <topology evidence="2">Multi-pass membrane protein</topology>
    </subcellularLocation>
</comment>
<evidence type="ECO:0000256" key="13">
    <source>
        <dbReference type="ARBA" id="ARBA00023170"/>
    </source>
</evidence>
<evidence type="ECO:0000256" key="2">
    <source>
        <dbReference type="ARBA" id="ARBA00004651"/>
    </source>
</evidence>
<feature type="transmembrane region" description="Helical" evidence="17">
    <location>
        <begin position="1045"/>
        <end position="1078"/>
    </location>
</feature>
<dbReference type="Pfam" id="PF00003">
    <property type="entry name" value="7tm_3"/>
    <property type="match status" value="1"/>
</dbReference>
<evidence type="ECO:0000256" key="3">
    <source>
        <dbReference type="ARBA" id="ARBA00022475"/>
    </source>
</evidence>
<dbReference type="Proteomes" id="UP000319801">
    <property type="component" value="Unassembled WGS sequence"/>
</dbReference>
<keyword evidence="10" id="KW-0297">G-protein coupled receptor</keyword>
<keyword evidence="20" id="KW-1185">Reference proteome</keyword>
<comment type="cofactor">
    <cofactor evidence="1">
        <name>Zn(2+)</name>
        <dbReference type="ChEBI" id="CHEBI:29105"/>
    </cofactor>
</comment>
<keyword evidence="14" id="KW-0325">Glycoprotein</keyword>
<dbReference type="AlphaFoldDB" id="A0A556TQM1"/>
<dbReference type="InterPro" id="IPR018497">
    <property type="entry name" value="Peptidase_M13_C"/>
</dbReference>
<evidence type="ECO:0000256" key="4">
    <source>
        <dbReference type="ARBA" id="ARBA00022670"/>
    </source>
</evidence>
<keyword evidence="11" id="KW-0482">Metalloprotease</keyword>
<protein>
    <submittedName>
        <fullName evidence="19">Neprilysin</fullName>
    </submittedName>
</protein>
<dbReference type="PRINTS" id="PR00248">
    <property type="entry name" value="GPCRMGR"/>
</dbReference>
<dbReference type="InterPro" id="IPR028082">
    <property type="entry name" value="Peripla_BP_I"/>
</dbReference>
<dbReference type="OrthoDB" id="6475849at2759"/>
<feature type="domain" description="G-protein coupled receptors family 3 profile" evidence="18">
    <location>
        <begin position="895"/>
        <end position="1159"/>
    </location>
</feature>
<dbReference type="GO" id="GO:0006508">
    <property type="term" value="P:proteolysis"/>
    <property type="evidence" value="ECO:0007669"/>
    <property type="project" value="UniProtKB-KW"/>
</dbReference>
<dbReference type="PROSITE" id="PS00981">
    <property type="entry name" value="G_PROTEIN_RECEP_F3_3"/>
    <property type="match status" value="1"/>
</dbReference>
<evidence type="ECO:0000256" key="8">
    <source>
        <dbReference type="ARBA" id="ARBA00022833"/>
    </source>
</evidence>
<feature type="transmembrane region" description="Helical" evidence="17">
    <location>
        <begin position="897"/>
        <end position="920"/>
    </location>
</feature>
<dbReference type="Gene3D" id="1.10.1380.10">
    <property type="entry name" value="Neutral endopeptidase , domain2"/>
    <property type="match status" value="1"/>
</dbReference>
<dbReference type="InterPro" id="IPR008753">
    <property type="entry name" value="Peptidase_M13_N"/>
</dbReference>
<comment type="caution">
    <text evidence="19">The sequence shown here is derived from an EMBL/GenBank/DDBJ whole genome shotgun (WGS) entry which is preliminary data.</text>
</comment>
<dbReference type="InterPro" id="IPR017979">
    <property type="entry name" value="GPCR_3_CS"/>
</dbReference>
<evidence type="ECO:0000256" key="9">
    <source>
        <dbReference type="ARBA" id="ARBA00022989"/>
    </source>
</evidence>
<evidence type="ECO:0000256" key="10">
    <source>
        <dbReference type="ARBA" id="ARBA00023040"/>
    </source>
</evidence>
<keyword evidence="7" id="KW-0378">Hydrolase</keyword>
<evidence type="ECO:0000256" key="15">
    <source>
        <dbReference type="ARBA" id="ARBA00023224"/>
    </source>
</evidence>
<dbReference type="PANTHER" id="PTHR24061:SF528">
    <property type="entry name" value="C-FAMILY ODORANT RECEPTOR OLFCD2-RELATED"/>
    <property type="match status" value="1"/>
</dbReference>
<dbReference type="GO" id="GO:0046872">
    <property type="term" value="F:metal ion binding"/>
    <property type="evidence" value="ECO:0007669"/>
    <property type="project" value="UniProtKB-KW"/>
</dbReference>
<feature type="transmembrane region" description="Helical" evidence="17">
    <location>
        <begin position="45"/>
        <end position="66"/>
    </location>
</feature>
<organism evidence="19 20">
    <name type="scientific">Bagarius yarrelli</name>
    <name type="common">Goonch</name>
    <name type="synonym">Bagrus yarrelli</name>
    <dbReference type="NCBI Taxonomy" id="175774"/>
    <lineage>
        <taxon>Eukaryota</taxon>
        <taxon>Metazoa</taxon>
        <taxon>Chordata</taxon>
        <taxon>Craniata</taxon>
        <taxon>Vertebrata</taxon>
        <taxon>Euteleostomi</taxon>
        <taxon>Actinopterygii</taxon>
        <taxon>Neopterygii</taxon>
        <taxon>Teleostei</taxon>
        <taxon>Ostariophysi</taxon>
        <taxon>Siluriformes</taxon>
        <taxon>Sisoridae</taxon>
        <taxon>Sisorinae</taxon>
        <taxon>Bagarius</taxon>
    </lineage>
</organism>
<dbReference type="GO" id="GO:0004930">
    <property type="term" value="F:G protein-coupled receptor activity"/>
    <property type="evidence" value="ECO:0007669"/>
    <property type="project" value="UniProtKB-KW"/>
</dbReference>
<evidence type="ECO:0000259" key="18">
    <source>
        <dbReference type="PROSITE" id="PS50259"/>
    </source>
</evidence>
<sequence length="1159" mass="130328">MPIYVIDRKFPDTPGELPQAAPEGQHAMAENNTQKKKSRWTSLEIGLLTIVSLLFVVILAFIILFVTHSSGTSRLIENMDPSVNPCENFYQYACGGWLKKNIIPETSSRYSTFDILRDELEVVLKGVLEREDSQSGSLAKAKTLYRSCTNESLIEQRGGMPLISMLPDVFDWPIAVDDWDTTFGVKWTAEDALAKLNEKYGKQVLISFFIGTDDRDSNAHIIHFDQPSLGLPSRDYYACTGPYEENFMVDLAALVRKDRRLEVNETKIREEVKRVMQMEKEISEVFNWTYFTNKIMNTVNLPIEDTEQVILYAPNYFRRLSPVLDKYTKRDIQNYMLWRFSMNMVVGLSREYRDTRKAFKKAISGTGSEAAIWRQCAVYVNNNMENAVGRLYVEEAFTGDSKDMMDEMIAGIREVFLRNLQDLAWMDDETRKAANDKAQAIRERIGFSQNIMNNTYLDEEYKELHYNSEEYFENILKNLEFGQKKRLKKLRVKVNKEEWISGAAVVNAFYSASRNQIVFPAGILQPPFFGKGQPWSLNYGGIGMVIGHEITHGFDDNGRNFDKDGDLKDWWTSTSTQKFQELSKCIVDQYSSFSWDLANGQNLNGNNTLGENIADNGGIRQSYQAYQNYIKKHGKEAPLPGIDLNHEQLFFLNFAQVMGVETWLRALGFLIWPVWVHSVGLICSLQTRPISGSLYKEGDVIIGGLFPVHFGAPDPDQMFTQRVQGARCQGADLRSYGWLRTMIFTVEEINRNSSLLPNFTLGYLAADTCLAESTTLSAALAMVTGQEAIVTGEQCTTTPNVPIIIGDARSSASIVVADTLGVFDIPMVDIQGLGSYLMQLNLEEYLKEPLVQSVWEELFGYSTECTKCPWRFWSNTERTECIPMIVEFLSFQDNMGIILSVLSAVGAALTISVLVAFFRYRDTPLVRANNSELSFLLLLSLSLCFLCALAFIGRPAPWSCMLRHTLFGISFVVCLACVLSKTVVVLVAFRATLPGSNVMRYFGPVQQRAGIFLCTLIQVGICVLWLVLAPPLPTESAGGELGARVVLLCAVGSVAGFSLVLGYIGLLAAVCFLMAFFARKLPDNFNEAKFITFSMLIFCAVWIAFVPAYVSSPGKYTVAVEVFAILASSYGLLVCIFAPKCYIILLRPDKNTKKNMMAK</sequence>
<dbReference type="CDD" id="cd08662">
    <property type="entry name" value="M13"/>
    <property type="match status" value="1"/>
</dbReference>
<dbReference type="InterPro" id="IPR001828">
    <property type="entry name" value="ANF_lig-bd_rcpt"/>
</dbReference>
<feature type="transmembrane region" description="Helical" evidence="17">
    <location>
        <begin position="965"/>
        <end position="989"/>
    </location>
</feature>
<dbReference type="SUPFAM" id="SSF55486">
    <property type="entry name" value="Metalloproteases ('zincins'), catalytic domain"/>
    <property type="match status" value="1"/>
</dbReference>
<keyword evidence="6" id="KW-0479">Metal-binding</keyword>
<dbReference type="InterPro" id="IPR024079">
    <property type="entry name" value="MetalloPept_cat_dom_sf"/>
</dbReference>
<dbReference type="Pfam" id="PF05649">
    <property type="entry name" value="Peptidase_M13_N"/>
    <property type="match status" value="2"/>
</dbReference>
<evidence type="ECO:0000313" key="20">
    <source>
        <dbReference type="Proteomes" id="UP000319801"/>
    </source>
</evidence>
<dbReference type="InterPro" id="IPR000068">
    <property type="entry name" value="GPCR_3_Ca_sens_rcpt-rel"/>
</dbReference>
<evidence type="ECO:0000313" key="19">
    <source>
        <dbReference type="EMBL" id="TSK38404.1"/>
    </source>
</evidence>
<keyword evidence="3" id="KW-1003">Cell membrane</keyword>
<proteinExistence type="predicted"/>
<dbReference type="PROSITE" id="PS50259">
    <property type="entry name" value="G_PROTEIN_RECEP_F3_4"/>
    <property type="match status" value="1"/>
</dbReference>
<dbReference type="InterPro" id="IPR000337">
    <property type="entry name" value="GPCR_3"/>
</dbReference>
<dbReference type="InterPro" id="IPR042089">
    <property type="entry name" value="Peptidase_M13_dom_2"/>
</dbReference>
<feature type="transmembrane region" description="Helical" evidence="17">
    <location>
        <begin position="1010"/>
        <end position="1033"/>
    </location>
</feature>
<evidence type="ECO:0000256" key="11">
    <source>
        <dbReference type="ARBA" id="ARBA00023049"/>
    </source>
</evidence>
<dbReference type="Pfam" id="PF01431">
    <property type="entry name" value="Peptidase_M13"/>
    <property type="match status" value="1"/>
</dbReference>